<protein>
    <submittedName>
        <fullName evidence="1">Uncharacterized protein</fullName>
    </submittedName>
</protein>
<dbReference type="AlphaFoldDB" id="A0A645HGQ4"/>
<organism evidence="1">
    <name type="scientific">bioreactor metagenome</name>
    <dbReference type="NCBI Taxonomy" id="1076179"/>
    <lineage>
        <taxon>unclassified sequences</taxon>
        <taxon>metagenomes</taxon>
        <taxon>ecological metagenomes</taxon>
    </lineage>
</organism>
<proteinExistence type="predicted"/>
<evidence type="ECO:0000313" key="1">
    <source>
        <dbReference type="EMBL" id="MPN38225.1"/>
    </source>
</evidence>
<gene>
    <name evidence="1" type="ORF">SDC9_185749</name>
</gene>
<comment type="caution">
    <text evidence="1">The sequence shown here is derived from an EMBL/GenBank/DDBJ whole genome shotgun (WGS) entry which is preliminary data.</text>
</comment>
<reference evidence="1" key="1">
    <citation type="submission" date="2019-08" db="EMBL/GenBank/DDBJ databases">
        <authorList>
            <person name="Kucharzyk K."/>
            <person name="Murdoch R.W."/>
            <person name="Higgins S."/>
            <person name="Loffler F."/>
        </authorList>
    </citation>
    <scope>NUCLEOTIDE SEQUENCE</scope>
</reference>
<accession>A0A645HGQ4</accession>
<dbReference type="EMBL" id="VSSQ01093327">
    <property type="protein sequence ID" value="MPN38225.1"/>
    <property type="molecule type" value="Genomic_DNA"/>
</dbReference>
<name>A0A645HGQ4_9ZZZZ</name>
<sequence length="57" mass="6058">MRAGQVEDILRRAMTCKDLQHLAAEGVLDAGGQLAIREGARAAFAELHVALGVQDTL</sequence>